<feature type="domain" description="Tc1-like transposase DDE" evidence="2">
    <location>
        <begin position="5"/>
        <end position="39"/>
    </location>
</feature>
<dbReference type="Proteomes" id="UP001597417">
    <property type="component" value="Unassembled WGS sequence"/>
</dbReference>
<sequence>MRAFVDGHDWLSVVQLPAYAPELNPTEGAWSHVKRGLGNLAACSHRPTRRDRAEPTQVHTVPTRAR</sequence>
<dbReference type="InterPro" id="IPR036397">
    <property type="entry name" value="RNaseH_sf"/>
</dbReference>
<dbReference type="InterPro" id="IPR038717">
    <property type="entry name" value="Tc1-like_DDE_dom"/>
</dbReference>
<keyword evidence="4" id="KW-1185">Reference proteome</keyword>
<evidence type="ECO:0000313" key="4">
    <source>
        <dbReference type="Proteomes" id="UP001597417"/>
    </source>
</evidence>
<dbReference type="EMBL" id="JBHUKR010000002">
    <property type="protein sequence ID" value="MFD2414930.1"/>
    <property type="molecule type" value="Genomic_DNA"/>
</dbReference>
<evidence type="ECO:0000256" key="1">
    <source>
        <dbReference type="SAM" id="MobiDB-lite"/>
    </source>
</evidence>
<comment type="caution">
    <text evidence="3">The sequence shown here is derived from an EMBL/GenBank/DDBJ whole genome shotgun (WGS) entry which is preliminary data.</text>
</comment>
<dbReference type="Gene3D" id="3.30.420.10">
    <property type="entry name" value="Ribonuclease H-like superfamily/Ribonuclease H"/>
    <property type="match status" value="1"/>
</dbReference>
<accession>A0ABW5FIY5</accession>
<dbReference type="RefSeq" id="WP_378260240.1">
    <property type="nucleotide sequence ID" value="NZ_JBHUKR010000002.1"/>
</dbReference>
<proteinExistence type="predicted"/>
<feature type="region of interest" description="Disordered" evidence="1">
    <location>
        <begin position="44"/>
        <end position="66"/>
    </location>
</feature>
<evidence type="ECO:0000259" key="2">
    <source>
        <dbReference type="Pfam" id="PF13358"/>
    </source>
</evidence>
<organism evidence="3 4">
    <name type="scientific">Amycolatopsis pigmentata</name>
    <dbReference type="NCBI Taxonomy" id="450801"/>
    <lineage>
        <taxon>Bacteria</taxon>
        <taxon>Bacillati</taxon>
        <taxon>Actinomycetota</taxon>
        <taxon>Actinomycetes</taxon>
        <taxon>Pseudonocardiales</taxon>
        <taxon>Pseudonocardiaceae</taxon>
        <taxon>Amycolatopsis</taxon>
    </lineage>
</organism>
<reference evidence="4" key="1">
    <citation type="journal article" date="2019" name="Int. J. Syst. Evol. Microbiol.">
        <title>The Global Catalogue of Microorganisms (GCM) 10K type strain sequencing project: providing services to taxonomists for standard genome sequencing and annotation.</title>
        <authorList>
            <consortium name="The Broad Institute Genomics Platform"/>
            <consortium name="The Broad Institute Genome Sequencing Center for Infectious Disease"/>
            <person name="Wu L."/>
            <person name="Ma J."/>
        </authorList>
    </citation>
    <scope>NUCLEOTIDE SEQUENCE [LARGE SCALE GENOMIC DNA]</scope>
    <source>
        <strain evidence="4">CGMCC 4.7645</strain>
    </source>
</reference>
<evidence type="ECO:0000313" key="3">
    <source>
        <dbReference type="EMBL" id="MFD2414930.1"/>
    </source>
</evidence>
<dbReference type="Pfam" id="PF13358">
    <property type="entry name" value="DDE_3"/>
    <property type="match status" value="1"/>
</dbReference>
<name>A0ABW5FIY5_9PSEU</name>
<gene>
    <name evidence="3" type="ORF">ACFSXZ_01160</name>
</gene>
<protein>
    <submittedName>
        <fullName evidence="3">Transposase</fullName>
    </submittedName>
</protein>